<evidence type="ECO:0000313" key="1">
    <source>
        <dbReference type="EMBL" id="QUB85929.1"/>
    </source>
</evidence>
<sequence>METKIKNAVLDIVKGRIERVNYGMCSKHYIRSSSLAICESNNIHITDSLAYKDTITRNGIIIGEIRYRYAAHKRNGMYKMLAPIISYID</sequence>
<reference evidence="1 2" key="1">
    <citation type="submission" date="2021-03" db="EMBL/GenBank/DDBJ databases">
        <title>Human Oral Microbial Genomes.</title>
        <authorList>
            <person name="Johnston C.D."/>
            <person name="Chen T."/>
            <person name="Dewhirst F.E."/>
        </authorList>
    </citation>
    <scope>NUCLEOTIDE SEQUENCE [LARGE SCALE GENOMIC DNA]</scope>
    <source>
        <strain evidence="1 2">W1435</strain>
    </source>
</reference>
<dbReference type="EMBL" id="CP072369">
    <property type="protein sequence ID" value="QUB85929.1"/>
    <property type="molecule type" value="Genomic_DNA"/>
</dbReference>
<proteinExistence type="predicted"/>
<keyword evidence="2" id="KW-1185">Reference proteome</keyword>
<dbReference type="Proteomes" id="UP000682005">
    <property type="component" value="Chromosome 2"/>
</dbReference>
<evidence type="ECO:0000313" key="2">
    <source>
        <dbReference type="Proteomes" id="UP000682005"/>
    </source>
</evidence>
<gene>
    <name evidence="1" type="ORF">J5A51_01290</name>
</gene>
<name>A0ABX7XWT1_9BACT</name>
<dbReference type="RefSeq" id="WP_025079027.1">
    <property type="nucleotide sequence ID" value="NZ_BAKO01000037.1"/>
</dbReference>
<accession>A0ABX7XWT1</accession>
<organism evidence="1 2">
    <name type="scientific">Prevotella fusca JCM 17724</name>
    <dbReference type="NCBI Taxonomy" id="1236517"/>
    <lineage>
        <taxon>Bacteria</taxon>
        <taxon>Pseudomonadati</taxon>
        <taxon>Bacteroidota</taxon>
        <taxon>Bacteroidia</taxon>
        <taxon>Bacteroidales</taxon>
        <taxon>Prevotellaceae</taxon>
        <taxon>Prevotella</taxon>
    </lineage>
</organism>
<protein>
    <submittedName>
        <fullName evidence="1">Uncharacterized protein</fullName>
    </submittedName>
</protein>